<keyword evidence="2" id="KW-1185">Reference proteome</keyword>
<organism evidence="1 2">
    <name type="scientific">Desertifilum tharense IPPAS B-1220</name>
    <dbReference type="NCBI Taxonomy" id="1781255"/>
    <lineage>
        <taxon>Bacteria</taxon>
        <taxon>Bacillati</taxon>
        <taxon>Cyanobacteriota</taxon>
        <taxon>Cyanophyceae</taxon>
        <taxon>Desertifilales</taxon>
        <taxon>Desertifilaceae</taxon>
        <taxon>Desertifilum</taxon>
    </lineage>
</organism>
<reference evidence="1 2" key="1">
    <citation type="journal article" date="2016" name="Genome Announc.">
        <title>Draft Genome Sequence of the Thermotolerant Cyanobacterium Desertifilum sp. IPPAS B-1220.</title>
        <authorList>
            <person name="Mironov K.S."/>
            <person name="Sinetova M.A."/>
            <person name="Bolatkhan K."/>
            <person name="Zayadan B.K."/>
            <person name="Ustinova V.V."/>
            <person name="Kupriyanova E.V."/>
            <person name="Skrypnik A.N."/>
            <person name="Gogoleva N.E."/>
            <person name="Gogolev Y.V."/>
            <person name="Los D.A."/>
        </authorList>
    </citation>
    <scope>NUCLEOTIDE SEQUENCE [LARGE SCALE GENOMIC DNA]</scope>
    <source>
        <strain evidence="1 2">IPPAS B-1220</strain>
    </source>
</reference>
<gene>
    <name evidence="1" type="primary">psb34</name>
    <name evidence="1" type="ORF">BH720_008145</name>
</gene>
<sequence length="56" mass="6323">MYTTINNEGTLNNYAAEPKLYYAEYPSLEQQQRYMLQGAIAVLLVGFLLLTSFAVS</sequence>
<evidence type="ECO:0000313" key="2">
    <source>
        <dbReference type="Proteomes" id="UP000095472"/>
    </source>
</evidence>
<proteinExistence type="predicted"/>
<dbReference type="EMBL" id="CP182909">
    <property type="protein sequence ID" value="XPM65603.1"/>
    <property type="molecule type" value="Genomic_DNA"/>
</dbReference>
<accession>A0ACD5GX80</accession>
<name>A0ACD5GX80_9CYAN</name>
<evidence type="ECO:0000313" key="1">
    <source>
        <dbReference type="EMBL" id="XPM65603.1"/>
    </source>
</evidence>
<dbReference type="Proteomes" id="UP000095472">
    <property type="component" value="Chromosome"/>
</dbReference>
<protein>
    <submittedName>
        <fullName evidence="1">Photosystem II assembly protein Psb34</fullName>
    </submittedName>
</protein>